<dbReference type="AlphaFoldDB" id="A0A1H6U5K4"/>
<reference evidence="3 4" key="1">
    <citation type="submission" date="2016-10" db="EMBL/GenBank/DDBJ databases">
        <authorList>
            <person name="de Groot N.N."/>
        </authorList>
    </citation>
    <scope>NUCLEOTIDE SEQUENCE [LARGE SCALE GENOMIC DNA]</scope>
    <source>
        <strain evidence="3 4">DSM 2179</strain>
    </source>
</reference>
<dbReference type="SMART" id="SM01061">
    <property type="entry name" value="CAT_RBD"/>
    <property type="match status" value="1"/>
</dbReference>
<dbReference type="Gene3D" id="2.30.24.10">
    <property type="entry name" value="CAT RNA-binding domain"/>
    <property type="match status" value="1"/>
</dbReference>
<dbReference type="Proteomes" id="UP000199662">
    <property type="component" value="Unassembled WGS sequence"/>
</dbReference>
<evidence type="ECO:0000313" key="4">
    <source>
        <dbReference type="Proteomes" id="UP000199662"/>
    </source>
</evidence>
<feature type="domain" description="PRD" evidence="2">
    <location>
        <begin position="65"/>
        <end position="170"/>
    </location>
</feature>
<name>A0A1H6U5K4_9FIRM</name>
<evidence type="ECO:0000313" key="3">
    <source>
        <dbReference type="EMBL" id="SEI85804.1"/>
    </source>
</evidence>
<accession>A0A1H6U5K4</accession>
<dbReference type="InterPro" id="IPR036634">
    <property type="entry name" value="PRD_sf"/>
</dbReference>
<dbReference type="Pfam" id="PF00874">
    <property type="entry name" value="PRD"/>
    <property type="match status" value="2"/>
</dbReference>
<feature type="domain" description="PRD" evidence="2">
    <location>
        <begin position="171"/>
        <end position="278"/>
    </location>
</feature>
<dbReference type="PROSITE" id="PS51372">
    <property type="entry name" value="PRD_2"/>
    <property type="match status" value="2"/>
</dbReference>
<dbReference type="Pfam" id="PF03123">
    <property type="entry name" value="CAT_RBD"/>
    <property type="match status" value="1"/>
</dbReference>
<dbReference type="InterPro" id="IPR036650">
    <property type="entry name" value="CAT_RNA-bd_dom_sf"/>
</dbReference>
<protein>
    <submittedName>
        <fullName evidence="3">Transcriptional antiterminator, BglG family</fullName>
    </submittedName>
</protein>
<dbReference type="SUPFAM" id="SSF50151">
    <property type="entry name" value="SacY-like RNA-binding domain"/>
    <property type="match status" value="1"/>
</dbReference>
<dbReference type="InterPro" id="IPR050661">
    <property type="entry name" value="BglG_antiterminators"/>
</dbReference>
<gene>
    <name evidence="3" type="ORF">SAMN05660742_101250</name>
</gene>
<sequence length="278" mass="32860">MLIKKILNNNVVLTETEQHKEVVAMGSGIAYKKRCGDDIPEDKIDKIYTLSQKDTWEKFKTLLTDISMEYMEVSTAIIELAEAELKKKLNESIYISLTDHIHMAVSRFREGNFIRNMMIWEIQRFYPEEYAVSEKARVLINEKFSLELPIDEAGFIALHIIDAQMENDQPLADDITQLIQEITNIVRYTCSMEYDIESLQYYRFITHLKFFAKRMFTEEKTICDIDEEMEGIVQKKYALAHRCVGKIAEFLQQKYQYELNRDEKFYLMIHIAKVSRKN</sequence>
<dbReference type="SUPFAM" id="SSF63520">
    <property type="entry name" value="PTS-regulatory domain, PRD"/>
    <property type="match status" value="2"/>
</dbReference>
<proteinExistence type="predicted"/>
<keyword evidence="1" id="KW-0677">Repeat</keyword>
<dbReference type="NCBIfam" id="NF046042">
    <property type="entry name" value="LicT"/>
    <property type="match status" value="1"/>
</dbReference>
<dbReference type="EMBL" id="FNZK01000001">
    <property type="protein sequence ID" value="SEI85804.1"/>
    <property type="molecule type" value="Genomic_DNA"/>
</dbReference>
<dbReference type="STRING" id="84035.SAMN05660742_101250"/>
<organism evidence="3 4">
    <name type="scientific">Propionispira arboris</name>
    <dbReference type="NCBI Taxonomy" id="84035"/>
    <lineage>
        <taxon>Bacteria</taxon>
        <taxon>Bacillati</taxon>
        <taxon>Bacillota</taxon>
        <taxon>Negativicutes</taxon>
        <taxon>Selenomonadales</taxon>
        <taxon>Selenomonadaceae</taxon>
        <taxon>Propionispira</taxon>
    </lineage>
</organism>
<dbReference type="GO" id="GO:0003723">
    <property type="term" value="F:RNA binding"/>
    <property type="evidence" value="ECO:0007669"/>
    <property type="project" value="InterPro"/>
</dbReference>
<dbReference type="Gene3D" id="1.10.1790.10">
    <property type="entry name" value="PRD domain"/>
    <property type="match status" value="2"/>
</dbReference>
<evidence type="ECO:0000256" key="1">
    <source>
        <dbReference type="ARBA" id="ARBA00022737"/>
    </source>
</evidence>
<dbReference type="PANTHER" id="PTHR30185">
    <property type="entry name" value="CRYPTIC BETA-GLUCOSIDE BGL OPERON ANTITERMINATOR"/>
    <property type="match status" value="1"/>
</dbReference>
<dbReference type="InterPro" id="IPR004341">
    <property type="entry name" value="CAT_RNA-bd_dom"/>
</dbReference>
<dbReference type="RefSeq" id="WP_019551981.1">
    <property type="nucleotide sequence ID" value="NZ_FNZK01000001.1"/>
</dbReference>
<dbReference type="PANTHER" id="PTHR30185:SF15">
    <property type="entry name" value="CRYPTIC BETA-GLUCOSIDE BGL OPERON ANTITERMINATOR"/>
    <property type="match status" value="1"/>
</dbReference>
<evidence type="ECO:0000259" key="2">
    <source>
        <dbReference type="PROSITE" id="PS51372"/>
    </source>
</evidence>
<dbReference type="GO" id="GO:0006355">
    <property type="term" value="P:regulation of DNA-templated transcription"/>
    <property type="evidence" value="ECO:0007669"/>
    <property type="project" value="InterPro"/>
</dbReference>
<dbReference type="InterPro" id="IPR011608">
    <property type="entry name" value="PRD"/>
</dbReference>
<keyword evidence="4" id="KW-1185">Reference proteome</keyword>